<protein>
    <submittedName>
        <fullName evidence="1">Uncharacterized protein</fullName>
    </submittedName>
</protein>
<dbReference type="AlphaFoldDB" id="A0A9X2J5W7"/>
<evidence type="ECO:0000313" key="2">
    <source>
        <dbReference type="Proteomes" id="UP001139028"/>
    </source>
</evidence>
<reference evidence="1" key="1">
    <citation type="journal article" date="2022" name="Arch. Microbiol.">
        <title>Microbulbifer okhotskensis sp. nov., isolated from a deep bottom sediment of the Okhotsk Sea.</title>
        <authorList>
            <person name="Romanenko L."/>
            <person name="Kurilenko V."/>
            <person name="Otstavnykh N."/>
            <person name="Velansky P."/>
            <person name="Isaeva M."/>
            <person name="Mikhailov V."/>
        </authorList>
    </citation>
    <scope>NUCLEOTIDE SEQUENCE</scope>
    <source>
        <strain evidence="1">OS29</strain>
    </source>
</reference>
<comment type="caution">
    <text evidence="1">The sequence shown here is derived from an EMBL/GenBank/DDBJ whole genome shotgun (WGS) entry which is preliminary data.</text>
</comment>
<dbReference type="RefSeq" id="WP_252471258.1">
    <property type="nucleotide sequence ID" value="NZ_JALBWM010000097.1"/>
</dbReference>
<evidence type="ECO:0000313" key="1">
    <source>
        <dbReference type="EMBL" id="MCO1335997.1"/>
    </source>
</evidence>
<proteinExistence type="predicted"/>
<gene>
    <name evidence="1" type="ORF">MO867_16830</name>
</gene>
<keyword evidence="2" id="KW-1185">Reference proteome</keyword>
<accession>A0A9X2J5W7</accession>
<name>A0A9X2J5W7_9GAMM</name>
<dbReference type="EMBL" id="JALBWM010000097">
    <property type="protein sequence ID" value="MCO1335997.1"/>
    <property type="molecule type" value="Genomic_DNA"/>
</dbReference>
<dbReference type="Proteomes" id="UP001139028">
    <property type="component" value="Unassembled WGS sequence"/>
</dbReference>
<sequence length="81" mass="9107">MKRKNNRYAIFAGGVNLINGGANSFKVAAPTEKEAMELAKEIAKSEKAIFYSWLNILDVWTEEVTRYSILRGGVLVEQRCP</sequence>
<organism evidence="1 2">
    <name type="scientific">Microbulbifer okhotskensis</name>
    <dbReference type="NCBI Taxonomy" id="2926617"/>
    <lineage>
        <taxon>Bacteria</taxon>
        <taxon>Pseudomonadati</taxon>
        <taxon>Pseudomonadota</taxon>
        <taxon>Gammaproteobacteria</taxon>
        <taxon>Cellvibrionales</taxon>
        <taxon>Microbulbiferaceae</taxon>
        <taxon>Microbulbifer</taxon>
    </lineage>
</organism>